<reference evidence="2 3" key="1">
    <citation type="journal article" date="2010" name="Int. J. Syst. Evol. Microbiol.">
        <title>Sphingopyxis bauzanensis sp. nov., a psychrophilic bacterium isolated from soil.</title>
        <authorList>
            <person name="Zhang D.C."/>
            <person name="Liu H.C."/>
            <person name="Xin Y.H."/>
            <person name="Zhou Y.G."/>
            <person name="Schinner F."/>
            <person name="Margesin R."/>
        </authorList>
    </citation>
    <scope>NUCLEOTIDE SEQUENCE [LARGE SCALE GENOMIC DNA]</scope>
    <source>
        <strain evidence="2 3">DSM 22271</strain>
    </source>
</reference>
<proteinExistence type="predicted"/>
<dbReference type="InterPro" id="IPR036388">
    <property type="entry name" value="WH-like_DNA-bd_sf"/>
</dbReference>
<organism evidence="2 3">
    <name type="scientific">Sphingopyxis bauzanensis</name>
    <dbReference type="NCBI Taxonomy" id="651663"/>
    <lineage>
        <taxon>Bacteria</taxon>
        <taxon>Pseudomonadati</taxon>
        <taxon>Pseudomonadota</taxon>
        <taxon>Alphaproteobacteria</taxon>
        <taxon>Sphingomonadales</taxon>
        <taxon>Sphingomonadaceae</taxon>
        <taxon>Sphingopyxis</taxon>
    </lineage>
</organism>
<accession>A0A246JT55</accession>
<comment type="caution">
    <text evidence="2">The sequence shown here is derived from an EMBL/GenBank/DDBJ whole genome shotgun (WGS) entry which is preliminary data.</text>
</comment>
<sequence>MVIALAKMTARQGDVFLSVRFDDASYDDLAARHGISVEQVTTDFARALTMWSRCLHARFPHLVWPWL</sequence>
<name>A0A246JT55_9SPHN</name>
<evidence type="ECO:0000313" key="3">
    <source>
        <dbReference type="Proteomes" id="UP000197361"/>
    </source>
</evidence>
<dbReference type="GO" id="GO:0006352">
    <property type="term" value="P:DNA-templated transcription initiation"/>
    <property type="evidence" value="ECO:0007669"/>
    <property type="project" value="InterPro"/>
</dbReference>
<evidence type="ECO:0000259" key="1">
    <source>
        <dbReference type="Pfam" id="PF08281"/>
    </source>
</evidence>
<dbReference type="AlphaFoldDB" id="A0A246JT55"/>
<gene>
    <name evidence="2" type="ORF">CDQ92_11450</name>
</gene>
<dbReference type="Gene3D" id="1.10.10.10">
    <property type="entry name" value="Winged helix-like DNA-binding domain superfamily/Winged helix DNA-binding domain"/>
    <property type="match status" value="1"/>
</dbReference>
<dbReference type="EMBL" id="NISK01000003">
    <property type="protein sequence ID" value="OWQ96113.1"/>
    <property type="molecule type" value="Genomic_DNA"/>
</dbReference>
<dbReference type="SUPFAM" id="SSF88659">
    <property type="entry name" value="Sigma3 and sigma4 domains of RNA polymerase sigma factors"/>
    <property type="match status" value="1"/>
</dbReference>
<evidence type="ECO:0000313" key="2">
    <source>
        <dbReference type="EMBL" id="OWQ96113.1"/>
    </source>
</evidence>
<dbReference type="GO" id="GO:0003677">
    <property type="term" value="F:DNA binding"/>
    <property type="evidence" value="ECO:0007669"/>
    <property type="project" value="InterPro"/>
</dbReference>
<protein>
    <submittedName>
        <fullName evidence="2">RNA polymerase subunit sigma</fullName>
    </submittedName>
</protein>
<dbReference type="Pfam" id="PF08281">
    <property type="entry name" value="Sigma70_r4_2"/>
    <property type="match status" value="1"/>
</dbReference>
<dbReference type="Proteomes" id="UP000197361">
    <property type="component" value="Unassembled WGS sequence"/>
</dbReference>
<dbReference type="InterPro" id="IPR013249">
    <property type="entry name" value="RNA_pol_sigma70_r4_t2"/>
</dbReference>
<feature type="domain" description="RNA polymerase sigma factor 70 region 4 type 2" evidence="1">
    <location>
        <begin position="4"/>
        <end position="48"/>
    </location>
</feature>
<keyword evidence="3" id="KW-1185">Reference proteome</keyword>
<dbReference type="GO" id="GO:0016987">
    <property type="term" value="F:sigma factor activity"/>
    <property type="evidence" value="ECO:0007669"/>
    <property type="project" value="InterPro"/>
</dbReference>
<dbReference type="InterPro" id="IPR013324">
    <property type="entry name" value="RNA_pol_sigma_r3/r4-like"/>
</dbReference>